<dbReference type="Proteomes" id="UP001159428">
    <property type="component" value="Unassembled WGS sequence"/>
</dbReference>
<reference evidence="5 6" key="1">
    <citation type="submission" date="2022-05" db="EMBL/GenBank/DDBJ databases">
        <authorList>
            <consortium name="Genoscope - CEA"/>
            <person name="William W."/>
        </authorList>
    </citation>
    <scope>NUCLEOTIDE SEQUENCE [LARGE SCALE GENOMIC DNA]</scope>
</reference>
<dbReference type="InterPro" id="IPR029132">
    <property type="entry name" value="CBAH/NAAA_C"/>
</dbReference>
<evidence type="ECO:0000256" key="1">
    <source>
        <dbReference type="ARBA" id="ARBA00006625"/>
    </source>
</evidence>
<evidence type="ECO:0000259" key="4">
    <source>
        <dbReference type="Pfam" id="PF02275"/>
    </source>
</evidence>
<keyword evidence="2" id="KW-0378">Hydrolase</keyword>
<dbReference type="InterPro" id="IPR052193">
    <property type="entry name" value="Peptidase_C59"/>
</dbReference>
<dbReference type="InterPro" id="IPR029055">
    <property type="entry name" value="Ntn_hydrolases_N"/>
</dbReference>
<evidence type="ECO:0000313" key="5">
    <source>
        <dbReference type="EMBL" id="CAH3151521.1"/>
    </source>
</evidence>
<dbReference type="CDD" id="cd00542">
    <property type="entry name" value="Ntn_PVA"/>
    <property type="match status" value="1"/>
</dbReference>
<evidence type="ECO:0000313" key="6">
    <source>
        <dbReference type="Proteomes" id="UP001159428"/>
    </source>
</evidence>
<feature type="chain" id="PRO_5043347776" description="Choloylglycine hydrolase/NAAA C-terminal domain-containing protein" evidence="3">
    <location>
        <begin position="20"/>
        <end position="370"/>
    </location>
</feature>
<dbReference type="Pfam" id="PF02275">
    <property type="entry name" value="CBAH"/>
    <property type="match status" value="1"/>
</dbReference>
<keyword evidence="6" id="KW-1185">Reference proteome</keyword>
<dbReference type="EMBL" id="CALNXJ010000049">
    <property type="protein sequence ID" value="CAH3151521.1"/>
    <property type="molecule type" value="Genomic_DNA"/>
</dbReference>
<evidence type="ECO:0000256" key="3">
    <source>
        <dbReference type="SAM" id="SignalP"/>
    </source>
</evidence>
<organism evidence="5 6">
    <name type="scientific">Pocillopora meandrina</name>
    <dbReference type="NCBI Taxonomy" id="46732"/>
    <lineage>
        <taxon>Eukaryota</taxon>
        <taxon>Metazoa</taxon>
        <taxon>Cnidaria</taxon>
        <taxon>Anthozoa</taxon>
        <taxon>Hexacorallia</taxon>
        <taxon>Scleractinia</taxon>
        <taxon>Astrocoeniina</taxon>
        <taxon>Pocilloporidae</taxon>
        <taxon>Pocillopora</taxon>
    </lineage>
</organism>
<sequence>MKFALVVPILLKLFLATDACTEIRVIAEDKTVVVARSMEYMIDLMSDIIVEPKDYPHTAERPKTCSCSSPTMTWNNSYKIAYLNGLDSPIAGADGQNDAGLSVGSLLFPRFSKYQTIPKEKCDSAISNLEFAIWVLGNFGTVEDVRRAWKKDSFPLVWELPLKGDSFELHWSITDKSGGGIVIEYSEQGPKLHENTIGVMTNSPPYDFHMLNLRNYVHLSKFAHDPLVLGETTFPATGQGNGLLGVPGDFTPPSRLVRSAAMVHFADKTKKSDEAVNLAFHILNTVDIPRGVAASHDHEDMADYTSWIVVKDLTNKAMYYRSYEDLTIRVIHLDKVTPGMKLKIKVGSPTIGGFVDVTGDLQGAQAHTEL</sequence>
<evidence type="ECO:0000256" key="2">
    <source>
        <dbReference type="ARBA" id="ARBA00022801"/>
    </source>
</evidence>
<proteinExistence type="inferred from homology"/>
<dbReference type="AlphaFoldDB" id="A0AAU9XLN9"/>
<feature type="domain" description="Choloylglycine hydrolase/NAAA C-terminal" evidence="4">
    <location>
        <begin position="20"/>
        <end position="335"/>
    </location>
</feature>
<dbReference type="GO" id="GO:0016787">
    <property type="term" value="F:hydrolase activity"/>
    <property type="evidence" value="ECO:0007669"/>
    <property type="project" value="UniProtKB-KW"/>
</dbReference>
<dbReference type="PANTHER" id="PTHR35527:SF2">
    <property type="entry name" value="HYDROLASE"/>
    <property type="match status" value="1"/>
</dbReference>
<protein>
    <recommendedName>
        <fullName evidence="4">Choloylglycine hydrolase/NAAA C-terminal domain-containing protein</fullName>
    </recommendedName>
</protein>
<dbReference type="Gene3D" id="3.60.60.10">
    <property type="entry name" value="Penicillin V Acylase, Chain A"/>
    <property type="match status" value="1"/>
</dbReference>
<feature type="signal peptide" evidence="3">
    <location>
        <begin position="1"/>
        <end position="19"/>
    </location>
</feature>
<gene>
    <name evidence="5" type="ORF">PMEA_00025239</name>
</gene>
<comment type="caution">
    <text evidence="5">The sequence shown here is derived from an EMBL/GenBank/DDBJ whole genome shotgun (WGS) entry which is preliminary data.</text>
</comment>
<name>A0AAU9XLN9_9CNID</name>
<dbReference type="PANTHER" id="PTHR35527">
    <property type="entry name" value="CHOLOYLGLYCINE HYDROLASE"/>
    <property type="match status" value="1"/>
</dbReference>
<comment type="similarity">
    <text evidence="1">Belongs to the peptidase C59 family.</text>
</comment>
<keyword evidence="3" id="KW-0732">Signal</keyword>
<accession>A0AAU9XLN9</accession>
<dbReference type="SUPFAM" id="SSF56235">
    <property type="entry name" value="N-terminal nucleophile aminohydrolases (Ntn hydrolases)"/>
    <property type="match status" value="1"/>
</dbReference>